<dbReference type="CDD" id="cd06421">
    <property type="entry name" value="CESA_CelA_like"/>
    <property type="match status" value="1"/>
</dbReference>
<dbReference type="InterPro" id="IPR050321">
    <property type="entry name" value="Glycosyltr_2/OpgH_subfam"/>
</dbReference>
<feature type="transmembrane region" description="Helical" evidence="16">
    <location>
        <begin position="31"/>
        <end position="48"/>
    </location>
</feature>
<evidence type="ECO:0000256" key="12">
    <source>
        <dbReference type="ARBA" id="ARBA00022916"/>
    </source>
</evidence>
<dbReference type="SUPFAM" id="SSF53448">
    <property type="entry name" value="Nucleotide-diphospho-sugar transferases"/>
    <property type="match status" value="1"/>
</dbReference>
<dbReference type="Gene3D" id="3.90.550.10">
    <property type="entry name" value="Spore Coat Polysaccharide Biosynthesis Protein SpsA, Chain A"/>
    <property type="match status" value="1"/>
</dbReference>
<name>A0ABN8TAC6_9ENTR</name>
<protein>
    <recommendedName>
        <fullName evidence="5 16">Cellulose synthase catalytic subunit [UDP-forming]</fullName>
        <ecNumber evidence="4 16">2.4.1.12</ecNumber>
    </recommendedName>
</protein>
<comment type="cofactor">
    <cofactor evidence="16">
        <name>Mg(2+)</name>
        <dbReference type="ChEBI" id="CHEBI:18420"/>
    </cofactor>
</comment>
<comment type="function">
    <text evidence="16">Catalytic subunit of cellulose synthase. It polymerizes uridine 5'-diphosphate glucose to cellulose.</text>
</comment>
<evidence type="ECO:0000256" key="6">
    <source>
        <dbReference type="ARBA" id="ARBA00022475"/>
    </source>
</evidence>
<feature type="transmembrane region" description="Helical" evidence="16">
    <location>
        <begin position="522"/>
        <end position="547"/>
    </location>
</feature>
<dbReference type="RefSeq" id="WP_253897294.1">
    <property type="nucleotide sequence ID" value="NZ_CALSBS010000003.1"/>
</dbReference>
<dbReference type="InterPro" id="IPR029044">
    <property type="entry name" value="Nucleotide-diphossugar_trans"/>
</dbReference>
<keyword evidence="9 16" id="KW-0328">Glycosyltransferase</keyword>
<evidence type="ECO:0000256" key="13">
    <source>
        <dbReference type="ARBA" id="ARBA00022989"/>
    </source>
</evidence>
<keyword evidence="13 16" id="KW-1133">Transmembrane helix</keyword>
<evidence type="ECO:0000256" key="11">
    <source>
        <dbReference type="ARBA" id="ARBA00022692"/>
    </source>
</evidence>
<comment type="similarity">
    <text evidence="3">Belongs to the glycosyltransferase 2 family.</text>
</comment>
<feature type="domain" description="PilZ" evidence="18">
    <location>
        <begin position="694"/>
        <end position="790"/>
    </location>
</feature>
<dbReference type="SUPFAM" id="SSF141371">
    <property type="entry name" value="PilZ domain-like"/>
    <property type="match status" value="1"/>
</dbReference>
<feature type="transmembrane region" description="Helical" evidence="16">
    <location>
        <begin position="639"/>
        <end position="659"/>
    </location>
</feature>
<comment type="pathway">
    <text evidence="2 16">Glycan metabolism; bacterial cellulose biosynthesis.</text>
</comment>
<feature type="transmembrane region" description="Helical" evidence="16">
    <location>
        <begin position="150"/>
        <end position="168"/>
    </location>
</feature>
<dbReference type="PANTHER" id="PTHR43867">
    <property type="entry name" value="CELLULOSE SYNTHASE CATALYTIC SUBUNIT A [UDP-FORMING]"/>
    <property type="match status" value="1"/>
</dbReference>
<evidence type="ECO:0000256" key="3">
    <source>
        <dbReference type="ARBA" id="ARBA00006739"/>
    </source>
</evidence>
<evidence type="ECO:0000256" key="1">
    <source>
        <dbReference type="ARBA" id="ARBA00004429"/>
    </source>
</evidence>
<evidence type="ECO:0000256" key="10">
    <source>
        <dbReference type="ARBA" id="ARBA00022679"/>
    </source>
</evidence>
<evidence type="ECO:0000256" key="2">
    <source>
        <dbReference type="ARBA" id="ARBA00005186"/>
    </source>
</evidence>
<keyword evidence="14 16" id="KW-0472">Membrane</keyword>
<evidence type="ECO:0000256" key="9">
    <source>
        <dbReference type="ARBA" id="ARBA00022676"/>
    </source>
</evidence>
<dbReference type="Pfam" id="PF00535">
    <property type="entry name" value="Glycos_transf_2"/>
    <property type="match status" value="1"/>
</dbReference>
<evidence type="ECO:0000313" key="19">
    <source>
        <dbReference type="EMBL" id="CAH6636408.1"/>
    </source>
</evidence>
<evidence type="ECO:0000256" key="8">
    <source>
        <dbReference type="ARBA" id="ARBA00022636"/>
    </source>
</evidence>
<evidence type="ECO:0000256" key="5">
    <source>
        <dbReference type="ARBA" id="ARBA00018714"/>
    </source>
</evidence>
<evidence type="ECO:0000256" key="7">
    <source>
        <dbReference type="ARBA" id="ARBA00022519"/>
    </source>
</evidence>
<dbReference type="InterPro" id="IPR001173">
    <property type="entry name" value="Glyco_trans_2-like"/>
</dbReference>
<evidence type="ECO:0000256" key="14">
    <source>
        <dbReference type="ARBA" id="ARBA00023136"/>
    </source>
</evidence>
<evidence type="ECO:0000259" key="17">
    <source>
        <dbReference type="Pfam" id="PF00535"/>
    </source>
</evidence>
<dbReference type="PRINTS" id="PR01439">
    <property type="entry name" value="CELLSNTHASEA"/>
</dbReference>
<feature type="transmembrane region" description="Helical" evidence="16">
    <location>
        <begin position="197"/>
        <end position="216"/>
    </location>
</feature>
<keyword evidence="7 16" id="KW-0997">Cell inner membrane</keyword>
<dbReference type="PANTHER" id="PTHR43867:SF2">
    <property type="entry name" value="CELLULOSE SYNTHASE CATALYTIC SUBUNIT A [UDP-FORMING]"/>
    <property type="match status" value="1"/>
</dbReference>
<dbReference type="InterPro" id="IPR003919">
    <property type="entry name" value="Cell_synth_A"/>
</dbReference>
<keyword evidence="8 16" id="KW-0973">c-di-GMP</keyword>
<keyword evidence="11 16" id="KW-0812">Transmembrane</keyword>
<comment type="catalytic activity">
    <reaction evidence="15 16">
        <text>[(1-&gt;4)-beta-D-glucosyl](n) + UDP-alpha-D-glucose = [(1-&gt;4)-beta-D-glucosyl](n+1) + UDP + H(+)</text>
        <dbReference type="Rhea" id="RHEA:19929"/>
        <dbReference type="Rhea" id="RHEA-COMP:10033"/>
        <dbReference type="Rhea" id="RHEA-COMP:10034"/>
        <dbReference type="ChEBI" id="CHEBI:15378"/>
        <dbReference type="ChEBI" id="CHEBI:18246"/>
        <dbReference type="ChEBI" id="CHEBI:58223"/>
        <dbReference type="ChEBI" id="CHEBI:58885"/>
        <dbReference type="EC" id="2.4.1.12"/>
    </reaction>
</comment>
<evidence type="ECO:0000256" key="16">
    <source>
        <dbReference type="RuleBase" id="RU365020"/>
    </source>
</evidence>
<proteinExistence type="inferred from homology"/>
<dbReference type="NCBIfam" id="TIGR03030">
    <property type="entry name" value="CelA"/>
    <property type="match status" value="1"/>
</dbReference>
<keyword evidence="12 16" id="KW-0135">Cellulose biosynthesis</keyword>
<evidence type="ECO:0000256" key="15">
    <source>
        <dbReference type="ARBA" id="ARBA00048682"/>
    </source>
</evidence>
<organism evidence="19 20">
    <name type="scientific">Pseudocitrobacter vendiensis</name>
    <dbReference type="NCBI Taxonomy" id="2488306"/>
    <lineage>
        <taxon>Bacteria</taxon>
        <taxon>Pseudomonadati</taxon>
        <taxon>Pseudomonadota</taxon>
        <taxon>Gammaproteobacteria</taxon>
        <taxon>Enterobacterales</taxon>
        <taxon>Enterobacteriaceae</taxon>
        <taxon>Pseudocitrobacter</taxon>
    </lineage>
</organism>
<dbReference type="InterPro" id="IPR009875">
    <property type="entry name" value="PilZ_domain"/>
</dbReference>
<dbReference type="Proteomes" id="UP001152651">
    <property type="component" value="Unassembled WGS sequence"/>
</dbReference>
<feature type="transmembrane region" description="Helical" evidence="16">
    <location>
        <begin position="174"/>
        <end position="190"/>
    </location>
</feature>
<keyword evidence="20" id="KW-1185">Reference proteome</keyword>
<feature type="transmembrane region" description="Helical" evidence="16">
    <location>
        <begin position="228"/>
        <end position="252"/>
    </location>
</feature>
<dbReference type="EMBL" id="CALSBS010000003">
    <property type="protein sequence ID" value="CAH6636408.1"/>
    <property type="molecule type" value="Genomic_DNA"/>
</dbReference>
<evidence type="ECO:0000313" key="20">
    <source>
        <dbReference type="Proteomes" id="UP001152651"/>
    </source>
</evidence>
<evidence type="ECO:0000256" key="4">
    <source>
        <dbReference type="ARBA" id="ARBA00012539"/>
    </source>
</evidence>
<dbReference type="NCBIfam" id="NF008558">
    <property type="entry name" value="PRK11498.1"/>
    <property type="match status" value="1"/>
</dbReference>
<keyword evidence="6 16" id="KW-1003">Cell membrane</keyword>
<evidence type="ECO:0000259" key="18">
    <source>
        <dbReference type="Pfam" id="PF07238"/>
    </source>
</evidence>
<comment type="caution">
    <text evidence="19">The sequence shown here is derived from an EMBL/GenBank/DDBJ whole genome shotgun (WGS) entry which is preliminary data.</text>
</comment>
<comment type="subcellular location">
    <subcellularLocation>
        <location evidence="1">Cell inner membrane</location>
        <topology evidence="1">Multi-pass membrane protein</topology>
    </subcellularLocation>
</comment>
<feature type="transmembrane region" description="Helical" evidence="16">
    <location>
        <begin position="665"/>
        <end position="690"/>
    </location>
</feature>
<keyword evidence="10 16" id="KW-0808">Transferase</keyword>
<accession>A0ABN8TAC6</accession>
<dbReference type="Gene3D" id="2.40.10.220">
    <property type="entry name" value="predicted glycosyltransferase like domains"/>
    <property type="match status" value="1"/>
</dbReference>
<dbReference type="Pfam" id="PF07238">
    <property type="entry name" value="PilZ"/>
    <property type="match status" value="1"/>
</dbReference>
<reference evidence="19" key="1">
    <citation type="submission" date="2022-05" db="EMBL/GenBank/DDBJ databases">
        <authorList>
            <person name="Blom J."/>
        </authorList>
    </citation>
    <scope>NUCLEOTIDE SEQUENCE</scope>
    <source>
        <strain evidence="19">Type strain: CPO20170097</strain>
    </source>
</reference>
<feature type="domain" description="Glycosyltransferase 2-like" evidence="17">
    <location>
        <begin position="277"/>
        <end position="447"/>
    </location>
</feature>
<gene>
    <name evidence="19" type="primary">bcsA</name>
    <name evidence="19" type="ORF">FBBNIHIM_06210</name>
</gene>
<feature type="transmembrane region" description="Helical" evidence="16">
    <location>
        <begin position="553"/>
        <end position="575"/>
    </location>
</feature>
<sequence>MISLSAWLFAPEAYTRLHARYQGYRRAGASRFSASLGCFWVALVWAFIPLEQANWQRLIARQDELYPHIDAQRPRPLDPLRYLLQSVWLLATKRPEPAKRPGWRSLAAVQGVMGRYHQWVEAIPAKVNARTGHLDSHKELAHINPKIRRIVLGVVVTLSLALALICVTQPFNPLSQFIFLMLLWGVALLVRRIPGRFSALMLIVLSLTVSCRYIWWRYTSTLNWNDPVSLVCGLILLFAETYAWIVLVLGYFQVVWPLNRQPVPLPKDMNQWPTVDIFVPTYNEDLNVVKNTVYASLGIDWPKDKVSIWILDDGNRPEFRQFAKDVGVEYVARSTHEHAKAGNINNALKLAKGEFVSIFDCDHVPTRSFLQMTMGWFLKDKKLAMMQTPHHFFSPDPFERNLGRFRKTPNEGTLFYGLVQDGNDMWDATFFCGSCAVIRRKPLDEIGGIAVETVTEDAHTSLRLHRRGYTSAYMRLPQAAGLATESLSAHIGQRIRWARGMVQIFRLDNPLFGKGLKFAQRLCYVNAMFHFLSGVPRLIFLTAPLAFLLLHAYIIYAPALMIALFVLPHMIHASLTNSKIQGKYRHSFWSEIYETVLAWYIAPPTLVALINPHKGKFNVTAKGGLVKEEYVDWVISRPYIYLVLLNLVGVAFGIWRYMYGPEDEILTVWVSLVWVFYNLIILGGAVAVSVESKQVRRSHRVEIKMPGAIAREDGHLFSCTVHDFSDGGVGIKINGDAQVLEEQKVNLLLKRGQQEYVFPTQVVRVIGNEVGLKLLPMTTRQHIDFVQCTFARADTWALWQDSYPEDKPLESLLDILKLGFRGYRHLAEFAPPFAKVIFRTLTSLVAWVASFVPRRPEREAVQPHSQPVMAQQ</sequence>
<dbReference type="EC" id="2.4.1.12" evidence="4 16"/>